<feature type="compositionally biased region" description="Low complexity" evidence="1">
    <location>
        <begin position="280"/>
        <end position="294"/>
    </location>
</feature>
<dbReference type="EMBL" id="HBFQ01026720">
    <property type="protein sequence ID" value="CAD8844490.1"/>
    <property type="molecule type" value="Transcribed_RNA"/>
</dbReference>
<dbReference type="AlphaFoldDB" id="A0A7S1A713"/>
<evidence type="ECO:0000256" key="1">
    <source>
        <dbReference type="SAM" id="MobiDB-lite"/>
    </source>
</evidence>
<gene>
    <name evidence="2" type="ORF">NSCI0253_LOCUS18840</name>
</gene>
<organism evidence="2">
    <name type="scientific">Noctiluca scintillans</name>
    <name type="common">Sea sparkle</name>
    <name type="synonym">Red tide dinoflagellate</name>
    <dbReference type="NCBI Taxonomy" id="2966"/>
    <lineage>
        <taxon>Eukaryota</taxon>
        <taxon>Sar</taxon>
        <taxon>Alveolata</taxon>
        <taxon>Dinophyceae</taxon>
        <taxon>Noctilucales</taxon>
        <taxon>Noctilucaceae</taxon>
        <taxon>Noctiluca</taxon>
    </lineage>
</organism>
<feature type="region of interest" description="Disordered" evidence="1">
    <location>
        <begin position="274"/>
        <end position="294"/>
    </location>
</feature>
<proteinExistence type="predicted"/>
<accession>A0A7S1A713</accession>
<sequence length="294" mass="32803">MMDRGRFLVCPEPLGSVLGSSDETWWTNADEPCGQSTLPSDDVQTVVQEVRSHLATLTHYIADCRFDIDALHEFVVGRAESRSTPDVTLIVKAHVEDFRAIIVEELADQFSANDEHRERIQSSVDSMIAWTREELSRVSREYLDALDTLGDMQNKKVDNISSSVVALDLRLTEQLASLHDTCRGMLAESAYFQSATHFPSLNALEVALGEQRASVGLLREDLEHRFDEIHMGRLEKKFSAIQATLNQSRGKWDADLSYAQDAFNSSGEQQVSILSQPQNSKTTLSTSTLPNLSV</sequence>
<name>A0A7S1A713_NOCSC</name>
<reference evidence="2" key="1">
    <citation type="submission" date="2021-01" db="EMBL/GenBank/DDBJ databases">
        <authorList>
            <person name="Corre E."/>
            <person name="Pelletier E."/>
            <person name="Niang G."/>
            <person name="Scheremetjew M."/>
            <person name="Finn R."/>
            <person name="Kale V."/>
            <person name="Holt S."/>
            <person name="Cochrane G."/>
            <person name="Meng A."/>
            <person name="Brown T."/>
            <person name="Cohen L."/>
        </authorList>
    </citation>
    <scope>NUCLEOTIDE SEQUENCE</scope>
</reference>
<evidence type="ECO:0000313" key="2">
    <source>
        <dbReference type="EMBL" id="CAD8844490.1"/>
    </source>
</evidence>
<protein>
    <submittedName>
        <fullName evidence="2">Uncharacterized protein</fullName>
    </submittedName>
</protein>